<evidence type="ECO:0000313" key="3">
    <source>
        <dbReference type="Proteomes" id="UP001218188"/>
    </source>
</evidence>
<feature type="compositionally biased region" description="Polar residues" evidence="1">
    <location>
        <begin position="96"/>
        <end position="120"/>
    </location>
</feature>
<protein>
    <submittedName>
        <fullName evidence="2">Uncharacterized protein</fullName>
    </submittedName>
</protein>
<evidence type="ECO:0000313" key="2">
    <source>
        <dbReference type="EMBL" id="KAJ7018698.1"/>
    </source>
</evidence>
<dbReference type="EMBL" id="JARJCM010000327">
    <property type="protein sequence ID" value="KAJ7018698.1"/>
    <property type="molecule type" value="Genomic_DNA"/>
</dbReference>
<dbReference type="AlphaFoldDB" id="A0AAD6WLJ7"/>
<accession>A0AAD6WLJ7</accession>
<proteinExistence type="predicted"/>
<dbReference type="Proteomes" id="UP001218188">
    <property type="component" value="Unassembled WGS sequence"/>
</dbReference>
<evidence type="ECO:0000256" key="1">
    <source>
        <dbReference type="SAM" id="MobiDB-lite"/>
    </source>
</evidence>
<organism evidence="2 3">
    <name type="scientific">Mycena alexandri</name>
    <dbReference type="NCBI Taxonomy" id="1745969"/>
    <lineage>
        <taxon>Eukaryota</taxon>
        <taxon>Fungi</taxon>
        <taxon>Dikarya</taxon>
        <taxon>Basidiomycota</taxon>
        <taxon>Agaricomycotina</taxon>
        <taxon>Agaricomycetes</taxon>
        <taxon>Agaricomycetidae</taxon>
        <taxon>Agaricales</taxon>
        <taxon>Marasmiineae</taxon>
        <taxon>Mycenaceae</taxon>
        <taxon>Mycena</taxon>
    </lineage>
</organism>
<sequence>MGTPLRVHILCIAAWVRKDDLVSVRNCLASTVRTPARAPCRILTCPVIKILLLITTWRRSSDTATCTSPMPPRLERRHLPIIRGRHIQRSPLPLGTPQTRRYSGTPRSPRLQNSRNFSNHQATREASIPVSIFFLLEIYHRFLTVFMGKGIKLQRRGHRA</sequence>
<reference evidence="2" key="1">
    <citation type="submission" date="2023-03" db="EMBL/GenBank/DDBJ databases">
        <title>Massive genome expansion in bonnet fungi (Mycena s.s.) driven by repeated elements and novel gene families across ecological guilds.</title>
        <authorList>
            <consortium name="Lawrence Berkeley National Laboratory"/>
            <person name="Harder C.B."/>
            <person name="Miyauchi S."/>
            <person name="Viragh M."/>
            <person name="Kuo A."/>
            <person name="Thoen E."/>
            <person name="Andreopoulos B."/>
            <person name="Lu D."/>
            <person name="Skrede I."/>
            <person name="Drula E."/>
            <person name="Henrissat B."/>
            <person name="Morin E."/>
            <person name="Kohler A."/>
            <person name="Barry K."/>
            <person name="LaButti K."/>
            <person name="Morin E."/>
            <person name="Salamov A."/>
            <person name="Lipzen A."/>
            <person name="Mereny Z."/>
            <person name="Hegedus B."/>
            <person name="Baldrian P."/>
            <person name="Stursova M."/>
            <person name="Weitz H."/>
            <person name="Taylor A."/>
            <person name="Grigoriev I.V."/>
            <person name="Nagy L.G."/>
            <person name="Martin F."/>
            <person name="Kauserud H."/>
        </authorList>
    </citation>
    <scope>NUCLEOTIDE SEQUENCE</scope>
    <source>
        <strain evidence="2">CBHHK200</strain>
    </source>
</reference>
<feature type="region of interest" description="Disordered" evidence="1">
    <location>
        <begin position="93"/>
        <end position="120"/>
    </location>
</feature>
<comment type="caution">
    <text evidence="2">The sequence shown here is derived from an EMBL/GenBank/DDBJ whole genome shotgun (WGS) entry which is preliminary data.</text>
</comment>
<name>A0AAD6WLJ7_9AGAR</name>
<gene>
    <name evidence="2" type="ORF">C8F04DRAFT_1150629</name>
</gene>
<keyword evidence="3" id="KW-1185">Reference proteome</keyword>